<name>A0ABY4VCC4_9GAMM</name>
<reference evidence="1" key="1">
    <citation type="submission" date="2022-02" db="EMBL/GenBank/DDBJ databases">
        <title>Coral-associated bacteria.</title>
        <authorList>
            <person name="Tang K."/>
            <person name="Wang X."/>
        </authorList>
    </citation>
    <scope>NUCLEOTIDE SEQUENCE</scope>
    <source>
        <strain evidence="1">SCSIO 43006</strain>
    </source>
</reference>
<dbReference type="Gene3D" id="1.25.40.10">
    <property type="entry name" value="Tetratricopeptide repeat domain"/>
    <property type="match status" value="1"/>
</dbReference>
<evidence type="ECO:0000313" key="1">
    <source>
        <dbReference type="EMBL" id="USD21933.1"/>
    </source>
</evidence>
<dbReference type="EMBL" id="CP092418">
    <property type="protein sequence ID" value="USD21933.1"/>
    <property type="molecule type" value="Genomic_DNA"/>
</dbReference>
<proteinExistence type="predicted"/>
<organism evidence="1 2">
    <name type="scientific">Microbulbifer variabilis</name>
    <dbReference type="NCBI Taxonomy" id="266805"/>
    <lineage>
        <taxon>Bacteria</taxon>
        <taxon>Pseudomonadati</taxon>
        <taxon>Pseudomonadota</taxon>
        <taxon>Gammaproteobacteria</taxon>
        <taxon>Cellvibrionales</taxon>
        <taxon>Microbulbiferaceae</taxon>
        <taxon>Microbulbifer</taxon>
    </lineage>
</organism>
<dbReference type="Proteomes" id="UP001055658">
    <property type="component" value="Chromosome"/>
</dbReference>
<sequence length="82" mass="9765">MLYQQHKYQLAAQLLNNLHKESYPQLDAAYLLLAQVYMDGLNREDLARKLLQFIRQKFPNSTLRNQIDTLWKVLNSSENTRQ</sequence>
<evidence type="ECO:0008006" key="3">
    <source>
        <dbReference type="Google" id="ProtNLM"/>
    </source>
</evidence>
<protein>
    <recommendedName>
        <fullName evidence="3">Outer membrane lipoprotein BamD-like domain-containing protein</fullName>
    </recommendedName>
</protein>
<keyword evidence="2" id="KW-1185">Reference proteome</keyword>
<dbReference type="InterPro" id="IPR011990">
    <property type="entry name" value="TPR-like_helical_dom_sf"/>
</dbReference>
<evidence type="ECO:0000313" key="2">
    <source>
        <dbReference type="Proteomes" id="UP001055658"/>
    </source>
</evidence>
<gene>
    <name evidence="1" type="ORF">MJO52_01975</name>
</gene>
<dbReference type="RefSeq" id="WP_252084326.1">
    <property type="nucleotide sequence ID" value="NZ_CP092418.1"/>
</dbReference>
<accession>A0ABY4VCC4</accession>